<evidence type="ECO:0000256" key="9">
    <source>
        <dbReference type="ARBA" id="ARBA00023239"/>
    </source>
</evidence>
<proteinExistence type="inferred from homology"/>
<dbReference type="Pfam" id="PF07934">
    <property type="entry name" value="OGG_N"/>
    <property type="match status" value="1"/>
</dbReference>
<keyword evidence="8" id="KW-0234">DNA repair</keyword>
<keyword evidence="7" id="KW-0378">Hydrolase</keyword>
<dbReference type="Gene3D" id="3.30.310.40">
    <property type="match status" value="1"/>
</dbReference>
<evidence type="ECO:0000256" key="1">
    <source>
        <dbReference type="ARBA" id="ARBA00004109"/>
    </source>
</evidence>
<keyword evidence="11" id="KW-0511">Multifunctional enzyme</keyword>
<evidence type="ECO:0000256" key="7">
    <source>
        <dbReference type="ARBA" id="ARBA00022801"/>
    </source>
</evidence>
<keyword evidence="19" id="KW-1185">Reference proteome</keyword>
<evidence type="ECO:0000256" key="8">
    <source>
        <dbReference type="ARBA" id="ARBA00023204"/>
    </source>
</evidence>
<dbReference type="SMART" id="SM00478">
    <property type="entry name" value="ENDO3c"/>
    <property type="match status" value="1"/>
</dbReference>
<dbReference type="FunFam" id="3.30.310.40:FF:000001">
    <property type="entry name" value="N-glycosylase/DNA lyase isoform X2"/>
    <property type="match status" value="1"/>
</dbReference>
<dbReference type="Proteomes" id="UP000694393">
    <property type="component" value="Unplaced"/>
</dbReference>
<dbReference type="SUPFAM" id="SSF48150">
    <property type="entry name" value="DNA-glycosylase"/>
    <property type="match status" value="1"/>
</dbReference>
<dbReference type="GO" id="GO:0016607">
    <property type="term" value="C:nuclear speck"/>
    <property type="evidence" value="ECO:0007669"/>
    <property type="project" value="UniProtKB-SubCell"/>
</dbReference>
<evidence type="ECO:0000256" key="13">
    <source>
        <dbReference type="ARBA" id="ARBA00025652"/>
    </source>
</evidence>
<evidence type="ECO:0000256" key="2">
    <source>
        <dbReference type="ARBA" id="ARBA00004324"/>
    </source>
</evidence>
<reference evidence="18" key="2">
    <citation type="submission" date="2025-09" db="UniProtKB">
        <authorList>
            <consortium name="Ensembl"/>
        </authorList>
    </citation>
    <scope>IDENTIFICATION</scope>
</reference>
<dbReference type="EC" id="4.2.99.18" evidence="5"/>
<dbReference type="Ensembl" id="ENSPCET00000008667.1">
    <property type="protein sequence ID" value="ENSPCEP00000008369.1"/>
    <property type="gene ID" value="ENSPCEG00000006746.1"/>
</dbReference>
<dbReference type="GO" id="GO:0034039">
    <property type="term" value="F:8-oxo-7,8-dihydroguanine DNA N-glycosylase activity"/>
    <property type="evidence" value="ECO:0007669"/>
    <property type="project" value="TreeGrafter"/>
</dbReference>
<evidence type="ECO:0000313" key="19">
    <source>
        <dbReference type="Proteomes" id="UP000694393"/>
    </source>
</evidence>
<evidence type="ECO:0000256" key="3">
    <source>
        <dbReference type="ARBA" id="ARBA00004642"/>
    </source>
</evidence>
<dbReference type="InterPro" id="IPR003265">
    <property type="entry name" value="HhH-GPD_domain"/>
</dbReference>
<dbReference type="GO" id="GO:0006285">
    <property type="term" value="P:base-excision repair, AP site formation"/>
    <property type="evidence" value="ECO:0007669"/>
    <property type="project" value="TreeGrafter"/>
</dbReference>
<dbReference type="FunFam" id="1.10.1670.10:FF:000005">
    <property type="entry name" value="N-glycosylase/DNA lyase OGG1"/>
    <property type="match status" value="1"/>
</dbReference>
<reference evidence="18" key="1">
    <citation type="submission" date="2025-08" db="UniProtKB">
        <authorList>
            <consortium name="Ensembl"/>
        </authorList>
    </citation>
    <scope>IDENTIFICATION</scope>
</reference>
<dbReference type="GO" id="GO:0006289">
    <property type="term" value="P:nucleotide-excision repair"/>
    <property type="evidence" value="ECO:0007669"/>
    <property type="project" value="InterPro"/>
</dbReference>
<evidence type="ECO:0000256" key="10">
    <source>
        <dbReference type="ARBA" id="ARBA00023242"/>
    </source>
</evidence>
<dbReference type="FunFam" id="1.10.340.30:FF:000006">
    <property type="entry name" value="N-glycosylase/DNA lyase isoform X2"/>
    <property type="match status" value="1"/>
</dbReference>
<evidence type="ECO:0000313" key="18">
    <source>
        <dbReference type="Ensembl" id="ENSPCEP00000008369.1"/>
    </source>
</evidence>
<dbReference type="CDD" id="cd00056">
    <property type="entry name" value="ENDO3c"/>
    <property type="match status" value="1"/>
</dbReference>
<dbReference type="PANTHER" id="PTHR10242">
    <property type="entry name" value="8-OXOGUANINE DNA GLYCOSYLASE"/>
    <property type="match status" value="1"/>
</dbReference>
<evidence type="ECO:0000256" key="14">
    <source>
        <dbReference type="ARBA" id="ARBA00044632"/>
    </source>
</evidence>
<feature type="region of interest" description="Disordered" evidence="16">
    <location>
        <begin position="319"/>
        <end position="411"/>
    </location>
</feature>
<keyword evidence="6" id="KW-0227">DNA damage</keyword>
<organism evidence="18 19">
    <name type="scientific">Pelusios castaneus</name>
    <name type="common">West African mud turtle</name>
    <dbReference type="NCBI Taxonomy" id="367368"/>
    <lineage>
        <taxon>Eukaryota</taxon>
        <taxon>Metazoa</taxon>
        <taxon>Chordata</taxon>
        <taxon>Craniata</taxon>
        <taxon>Vertebrata</taxon>
        <taxon>Euteleostomi</taxon>
        <taxon>Archelosauria</taxon>
        <taxon>Testudinata</taxon>
        <taxon>Testudines</taxon>
        <taxon>Pleurodira</taxon>
        <taxon>Pelomedusidae</taxon>
        <taxon>Pelusios</taxon>
    </lineage>
</organism>
<comment type="catalytic activity">
    <reaction evidence="14">
        <text>2'-deoxyribonucleotide-(2'-deoxyribose 5'-phosphate)-2'-deoxyribonucleotide-DNA = a 3'-end 2'-deoxyribonucleotide-(2,3-dehydro-2,3-deoxyribose 5'-phosphate)-DNA + a 5'-end 5'-phospho-2'-deoxyribonucleoside-DNA + H(+)</text>
        <dbReference type="Rhea" id="RHEA:66592"/>
        <dbReference type="Rhea" id="RHEA-COMP:13180"/>
        <dbReference type="Rhea" id="RHEA-COMP:16897"/>
        <dbReference type="Rhea" id="RHEA-COMP:17067"/>
        <dbReference type="ChEBI" id="CHEBI:15378"/>
        <dbReference type="ChEBI" id="CHEBI:136412"/>
        <dbReference type="ChEBI" id="CHEBI:157695"/>
        <dbReference type="ChEBI" id="CHEBI:167181"/>
        <dbReference type="EC" id="4.2.99.18"/>
    </reaction>
</comment>
<dbReference type="GO" id="GO:0140078">
    <property type="term" value="F:class I DNA-(apurinic or apyrimidinic site) endonuclease activity"/>
    <property type="evidence" value="ECO:0007669"/>
    <property type="project" value="UniProtKB-EC"/>
</dbReference>
<dbReference type="InterPro" id="IPR052054">
    <property type="entry name" value="Oxidative_DNA_repair_enzyme"/>
</dbReference>
<comment type="subcellular location">
    <subcellularLocation>
        <location evidence="1">Nucleus matrix</location>
    </subcellularLocation>
    <subcellularLocation>
        <location evidence="2">Nucleus speckle</location>
    </subcellularLocation>
    <subcellularLocation>
        <location evidence="3">Nucleus</location>
        <location evidence="3">Nucleoplasm</location>
    </subcellularLocation>
</comment>
<dbReference type="AlphaFoldDB" id="A0A8C8RNV8"/>
<evidence type="ECO:0000259" key="17">
    <source>
        <dbReference type="SMART" id="SM00478"/>
    </source>
</evidence>
<dbReference type="InterPro" id="IPR023170">
    <property type="entry name" value="HhH_base_excis_C"/>
</dbReference>
<dbReference type="Pfam" id="PF00730">
    <property type="entry name" value="HhH-GPD"/>
    <property type="match status" value="1"/>
</dbReference>
<evidence type="ECO:0000256" key="11">
    <source>
        <dbReference type="ARBA" id="ARBA00023268"/>
    </source>
</evidence>
<dbReference type="Gene3D" id="1.10.340.30">
    <property type="entry name" value="Hypothetical protein, domain 2"/>
    <property type="match status" value="1"/>
</dbReference>
<keyword evidence="10" id="KW-0539">Nucleus</keyword>
<evidence type="ECO:0000256" key="4">
    <source>
        <dbReference type="ARBA" id="ARBA00010679"/>
    </source>
</evidence>
<comment type="function">
    <text evidence="13">DNA repair enzyme that incises DNA at 8-oxoG residues. Excises 7,8-dihydro-8-oxoguanine and 2,6-diamino-4-hydroxy-5-N-methylformamidopyrimidine (FAPY) from damaged DNA. Has a beta-lyase activity that nicks DNA 3' to the lesion.</text>
</comment>
<dbReference type="GO" id="GO:0003684">
    <property type="term" value="F:damaged DNA binding"/>
    <property type="evidence" value="ECO:0007669"/>
    <property type="project" value="InterPro"/>
</dbReference>
<accession>A0A8C8RNV8</accession>
<name>A0A8C8RNV8_9SAUR</name>
<dbReference type="InterPro" id="IPR012904">
    <property type="entry name" value="OGG_N"/>
</dbReference>
<sequence length="411" mass="45388">MRRHETPPAWGSLPCPRSELRLELVLCCGQAFRWRERSPGHWSGVLAGRVWTLRQAEGRLWYRLHEEEEGGGPPSRAGDVEAQRVLRDYFRLEVGLARLYRDWGAADPHFRSVAADFAGVRVLRQDPVECLFSFLCTSNNHLARITAMIERLCQAFGRRLCQLDAEPYHAFPTLQALAGADVERRLRALGFGYRARFVSRSAQAILRQFGTEGFHQLRSMPYPEARRLLCTLPGVGAKVADCVCLMALDKAEAVPVDTHVWQIARRDYGQQLGSSSRSVTSRVHSELGDFFRSLWGPYAGWAQAVLFCADLKQFRRVPSPGISTRGHRIPPAPAPSRCRLSPTLEASPGDRGTLCTEAAPATGTPTVKLHNGGSRKRPPGDGGLLAAPNPAPAHRGRCRRGATPGYASPSP</sequence>
<evidence type="ECO:0000256" key="6">
    <source>
        <dbReference type="ARBA" id="ARBA00022763"/>
    </source>
</evidence>
<protein>
    <recommendedName>
        <fullName evidence="15">N-glycosylase/DNA lyase</fullName>
        <ecNumber evidence="5">4.2.99.18</ecNumber>
    </recommendedName>
</protein>
<dbReference type="GO" id="GO:0016363">
    <property type="term" value="C:nuclear matrix"/>
    <property type="evidence" value="ECO:0007669"/>
    <property type="project" value="UniProtKB-SubCell"/>
</dbReference>
<dbReference type="InterPro" id="IPR011257">
    <property type="entry name" value="DNA_glycosylase"/>
</dbReference>
<dbReference type="PANTHER" id="PTHR10242:SF2">
    <property type="entry name" value="N-GLYCOSYLASE_DNA LYASE"/>
    <property type="match status" value="1"/>
</dbReference>
<comment type="similarity">
    <text evidence="4">Belongs to the type-1 OGG1 family.</text>
</comment>
<keyword evidence="9" id="KW-0456">Lyase</keyword>
<evidence type="ECO:0000256" key="5">
    <source>
        <dbReference type="ARBA" id="ARBA00012720"/>
    </source>
</evidence>
<evidence type="ECO:0000256" key="15">
    <source>
        <dbReference type="ARBA" id="ARBA00073127"/>
    </source>
</evidence>
<keyword evidence="12" id="KW-0326">Glycosidase</keyword>
<evidence type="ECO:0000256" key="16">
    <source>
        <dbReference type="SAM" id="MobiDB-lite"/>
    </source>
</evidence>
<dbReference type="SUPFAM" id="SSF55945">
    <property type="entry name" value="TATA-box binding protein-like"/>
    <property type="match status" value="1"/>
</dbReference>
<feature type="domain" description="HhH-GPD" evidence="17">
    <location>
        <begin position="136"/>
        <end position="304"/>
    </location>
</feature>
<evidence type="ECO:0000256" key="12">
    <source>
        <dbReference type="ARBA" id="ARBA00023295"/>
    </source>
</evidence>
<dbReference type="Gene3D" id="1.10.1670.10">
    <property type="entry name" value="Helix-hairpin-Helix base-excision DNA repair enzymes (C-terminal)"/>
    <property type="match status" value="1"/>
</dbReference>